<keyword evidence="2" id="KW-1185">Reference proteome</keyword>
<dbReference type="AlphaFoldDB" id="A0A239FLM5"/>
<dbReference type="EMBL" id="FZOW01000003">
    <property type="protein sequence ID" value="SNS57819.1"/>
    <property type="molecule type" value="Genomic_DNA"/>
</dbReference>
<sequence length="220" mass="23706">MTRAYGRVVEHDERSRRFAVRPAFALRTVLWRHNAPVLDQGEIGSCTGHALAQWLNCEIGAKSRGGGGAYLTSDNALTLYEMATQLDEIPGFYPPHDTGSSGLAVCKAGVAQGYLSSYRHAFGFDQFLHAMQSGPVLVGTDWFTGMESPDDKFFIRPSGGLVGGHEYLALGANLTAQYVTILNSWSADWGSGGRARISFDDFKTLLAREGDVTVPVGVGA</sequence>
<dbReference type="OrthoDB" id="5289073at2"/>
<evidence type="ECO:0000313" key="1">
    <source>
        <dbReference type="EMBL" id="SNS57819.1"/>
    </source>
</evidence>
<name>A0A239FLM5_9NOCA</name>
<protein>
    <recommendedName>
        <fullName evidence="3">Peptidase C1A papain C-terminal domain-containing protein</fullName>
    </recommendedName>
</protein>
<gene>
    <name evidence="1" type="ORF">SAMN05421642_103361</name>
</gene>
<proteinExistence type="predicted"/>
<accession>A0A239FLM5</accession>
<organism evidence="1 2">
    <name type="scientific">Rhodococcoides kyotonense</name>
    <dbReference type="NCBI Taxonomy" id="398843"/>
    <lineage>
        <taxon>Bacteria</taxon>
        <taxon>Bacillati</taxon>
        <taxon>Actinomycetota</taxon>
        <taxon>Actinomycetes</taxon>
        <taxon>Mycobacteriales</taxon>
        <taxon>Nocardiaceae</taxon>
        <taxon>Rhodococcoides</taxon>
    </lineage>
</organism>
<dbReference type="Proteomes" id="UP000198327">
    <property type="component" value="Unassembled WGS sequence"/>
</dbReference>
<reference evidence="2" key="1">
    <citation type="submission" date="2017-06" db="EMBL/GenBank/DDBJ databases">
        <authorList>
            <person name="Varghese N."/>
            <person name="Submissions S."/>
        </authorList>
    </citation>
    <scope>NUCLEOTIDE SEQUENCE [LARGE SCALE GENOMIC DNA]</scope>
    <source>
        <strain evidence="2">JCM 23211</strain>
    </source>
</reference>
<evidence type="ECO:0008006" key="3">
    <source>
        <dbReference type="Google" id="ProtNLM"/>
    </source>
</evidence>
<evidence type="ECO:0000313" key="2">
    <source>
        <dbReference type="Proteomes" id="UP000198327"/>
    </source>
</evidence>
<dbReference type="InterPro" id="IPR038765">
    <property type="entry name" value="Papain-like_cys_pep_sf"/>
</dbReference>
<dbReference type="RefSeq" id="WP_141136454.1">
    <property type="nucleotide sequence ID" value="NZ_FZOW01000003.1"/>
</dbReference>
<dbReference type="Gene3D" id="3.90.70.10">
    <property type="entry name" value="Cysteine proteinases"/>
    <property type="match status" value="2"/>
</dbReference>
<dbReference type="SUPFAM" id="SSF54001">
    <property type="entry name" value="Cysteine proteinases"/>
    <property type="match status" value="1"/>
</dbReference>